<feature type="transmembrane region" description="Helical" evidence="1">
    <location>
        <begin position="98"/>
        <end position="116"/>
    </location>
</feature>
<feature type="transmembrane region" description="Helical" evidence="1">
    <location>
        <begin position="418"/>
        <end position="436"/>
    </location>
</feature>
<evidence type="ECO:0000256" key="1">
    <source>
        <dbReference type="SAM" id="Phobius"/>
    </source>
</evidence>
<feature type="transmembrane region" description="Helical" evidence="1">
    <location>
        <begin position="26"/>
        <end position="47"/>
    </location>
</feature>
<feature type="transmembrane region" description="Helical" evidence="1">
    <location>
        <begin position="448"/>
        <end position="464"/>
    </location>
</feature>
<gene>
    <name evidence="2" type="ORF">AN216_09415</name>
</gene>
<dbReference type="OrthoDB" id="5242248at2"/>
<dbReference type="RefSeq" id="WP_070196184.1">
    <property type="nucleotide sequence ID" value="NZ_LJGU01000115.1"/>
</dbReference>
<feature type="transmembrane region" description="Helical" evidence="1">
    <location>
        <begin position="251"/>
        <end position="284"/>
    </location>
</feature>
<keyword evidence="1" id="KW-0472">Membrane</keyword>
<protein>
    <recommendedName>
        <fullName evidence="4">Integral membrane protein</fullName>
    </recommendedName>
</protein>
<dbReference type="STRING" id="1075402.AN216_09415"/>
<dbReference type="PATRIC" id="fig|1075402.3.peg.5274"/>
<dbReference type="EMBL" id="LJGU01000115">
    <property type="protein sequence ID" value="OEV03865.1"/>
    <property type="molecule type" value="Genomic_DNA"/>
</dbReference>
<name>A0A1E7KIY1_9ACTN</name>
<keyword evidence="3" id="KW-1185">Reference proteome</keyword>
<sequence>MCTTQDVRDPAEPRTSRIRGVSRRDLYAAGAALLLFLTALFVGRAIRAEEDVLHIRWPPLYAYWDPHVGPGTVAAPLVALLVVAYGPVLARRLSWRGVLLAGWVGSLLWTWSLALIDGWQRGVAERLTTKYEYLQSVPDVHDIGHTVRTFTDHILLNSPDNWPPHVAGHPPGALLTFVGLDRIGLAGGGWAAVWCVTLASSAAVAVLLTVRALGDSGSDGTAEDGSDGARKGGSADGLGGGELLARRAAPFVVLAPAAVWFGVSADAYFMGVGAWGVALLALAATRRARAPRAAAVGAGLLFGLVLYLSYGLVLLGLVCLAVLAAARTARPVPYVLLGMLPWVIAFTAAGFWWFDGYTTLVERYYQGSARFRPYGYFVWANLAANVAVVGLATAAALRHAGGALPGAVRGLRRAPARGEAALVLLVAGAAAAVLAADLSGMSKAETERIWLPFTLWLLPAAALLPTRGHRWWLAVQAAVPLTLNHLLFTGW</sequence>
<comment type="caution">
    <text evidence="2">The sequence shown here is derived from an EMBL/GenBank/DDBJ whole genome shotgun (WGS) entry which is preliminary data.</text>
</comment>
<feature type="transmembrane region" description="Helical" evidence="1">
    <location>
        <begin position="67"/>
        <end position="86"/>
    </location>
</feature>
<accession>A0A1E7KIY1</accession>
<proteinExistence type="predicted"/>
<reference evidence="2 3" key="1">
    <citation type="journal article" date="2016" name="Front. Microbiol.">
        <title>Comparative Genomics Analysis of Streptomyces Species Reveals Their Adaptation to the Marine Environment and Their Diversity at the Genomic Level.</title>
        <authorList>
            <person name="Tian X."/>
            <person name="Zhang Z."/>
            <person name="Yang T."/>
            <person name="Chen M."/>
            <person name="Li J."/>
            <person name="Chen F."/>
            <person name="Yang J."/>
            <person name="Li W."/>
            <person name="Zhang B."/>
            <person name="Zhang Z."/>
            <person name="Wu J."/>
            <person name="Zhang C."/>
            <person name="Long L."/>
            <person name="Xiao J."/>
        </authorList>
    </citation>
    <scope>NUCLEOTIDE SEQUENCE [LARGE SCALE GENOMIC DNA]</scope>
    <source>
        <strain evidence="2 3">SCSIO 02100</strain>
    </source>
</reference>
<dbReference type="Proteomes" id="UP000176101">
    <property type="component" value="Unassembled WGS sequence"/>
</dbReference>
<feature type="transmembrane region" description="Helical" evidence="1">
    <location>
        <begin position="304"/>
        <end position="325"/>
    </location>
</feature>
<keyword evidence="1" id="KW-0812">Transmembrane</keyword>
<evidence type="ECO:0000313" key="2">
    <source>
        <dbReference type="EMBL" id="OEV03865.1"/>
    </source>
</evidence>
<evidence type="ECO:0008006" key="4">
    <source>
        <dbReference type="Google" id="ProtNLM"/>
    </source>
</evidence>
<keyword evidence="1" id="KW-1133">Transmembrane helix</keyword>
<dbReference type="AlphaFoldDB" id="A0A1E7KIY1"/>
<feature type="transmembrane region" description="Helical" evidence="1">
    <location>
        <begin position="332"/>
        <end position="354"/>
    </location>
</feature>
<organism evidence="2 3">
    <name type="scientific">Streptomyces oceani</name>
    <dbReference type="NCBI Taxonomy" id="1075402"/>
    <lineage>
        <taxon>Bacteria</taxon>
        <taxon>Bacillati</taxon>
        <taxon>Actinomycetota</taxon>
        <taxon>Actinomycetes</taxon>
        <taxon>Kitasatosporales</taxon>
        <taxon>Streptomycetaceae</taxon>
        <taxon>Streptomyces</taxon>
    </lineage>
</organism>
<feature type="transmembrane region" description="Helical" evidence="1">
    <location>
        <begin position="374"/>
        <end position="397"/>
    </location>
</feature>
<evidence type="ECO:0000313" key="3">
    <source>
        <dbReference type="Proteomes" id="UP000176101"/>
    </source>
</evidence>